<protein>
    <submittedName>
        <fullName evidence="7">Peptidoglycan endopeptidase LytE</fullName>
    </submittedName>
</protein>
<dbReference type="PANTHER" id="PTHR47053:SF1">
    <property type="entry name" value="MUREIN DD-ENDOPEPTIDASE MEPH-RELATED"/>
    <property type="match status" value="1"/>
</dbReference>
<evidence type="ECO:0000313" key="8">
    <source>
        <dbReference type="Proteomes" id="UP000245634"/>
    </source>
</evidence>
<organism evidence="7 8">
    <name type="scientific">Tumebacillus permanentifrigoris</name>
    <dbReference type="NCBI Taxonomy" id="378543"/>
    <lineage>
        <taxon>Bacteria</taxon>
        <taxon>Bacillati</taxon>
        <taxon>Bacillota</taxon>
        <taxon>Bacilli</taxon>
        <taxon>Bacillales</taxon>
        <taxon>Alicyclobacillaceae</taxon>
        <taxon>Tumebacillus</taxon>
    </lineage>
</organism>
<dbReference type="InterPro" id="IPR051202">
    <property type="entry name" value="Peptidase_C40"/>
</dbReference>
<dbReference type="Pfam" id="PF00877">
    <property type="entry name" value="NLPC_P60"/>
    <property type="match status" value="1"/>
</dbReference>
<evidence type="ECO:0000256" key="3">
    <source>
        <dbReference type="ARBA" id="ARBA00022801"/>
    </source>
</evidence>
<dbReference type="SUPFAM" id="SSF54001">
    <property type="entry name" value="Cysteine proteinases"/>
    <property type="match status" value="1"/>
</dbReference>
<dbReference type="InterPro" id="IPR012854">
    <property type="entry name" value="Cu_amine_oxidase-like_N"/>
</dbReference>
<evidence type="ECO:0000256" key="5">
    <source>
        <dbReference type="SAM" id="SignalP"/>
    </source>
</evidence>
<dbReference type="PANTHER" id="PTHR47053">
    <property type="entry name" value="MUREIN DD-ENDOPEPTIDASE MEPH-RELATED"/>
    <property type="match status" value="1"/>
</dbReference>
<evidence type="ECO:0000256" key="2">
    <source>
        <dbReference type="ARBA" id="ARBA00022670"/>
    </source>
</evidence>
<proteinExistence type="inferred from homology"/>
<dbReference type="RefSeq" id="WP_245884587.1">
    <property type="nucleotide sequence ID" value="NZ_QGGL01000015.1"/>
</dbReference>
<dbReference type="PROSITE" id="PS51935">
    <property type="entry name" value="NLPC_P60"/>
    <property type="match status" value="1"/>
</dbReference>
<accession>A0A316D9F7</accession>
<dbReference type="AlphaFoldDB" id="A0A316D9F7"/>
<evidence type="ECO:0000313" key="7">
    <source>
        <dbReference type="EMBL" id="PWK08368.1"/>
    </source>
</evidence>
<keyword evidence="5" id="KW-0732">Signal</keyword>
<dbReference type="EMBL" id="QGGL01000015">
    <property type="protein sequence ID" value="PWK08368.1"/>
    <property type="molecule type" value="Genomic_DNA"/>
</dbReference>
<dbReference type="GO" id="GO:0006508">
    <property type="term" value="P:proteolysis"/>
    <property type="evidence" value="ECO:0007669"/>
    <property type="project" value="UniProtKB-KW"/>
</dbReference>
<dbReference type="InterPro" id="IPR036582">
    <property type="entry name" value="Mao_N_sf"/>
</dbReference>
<sequence>MNKLWRHMIAATAVLAGVTTLGSAAQAAPEYGVHVQVNEALVSFPDAQPFIDDSERLQVPLRFVSESLGYDVLWSPVGDDVKVTLAMGDRNVTVQTGTDTGLVNGTPHDMDTEALLISGRTYVPLRFITESLGGTVKWDGTTSSALLATDGKTYAPVAQPLQVKAAPALGTQIVEGAKQYLGVPYVWGGTTPNGFDCSGLVGYVFTQNHVNLPRTSRQMYATGQAVSTAALQPGDLVFFNTSGSGVSHVGISMGGTQFISATSSSGVKIDNLSTGYWGARYLGAKRVL</sequence>
<feature type="signal peptide" evidence="5">
    <location>
        <begin position="1"/>
        <end position="27"/>
    </location>
</feature>
<gene>
    <name evidence="7" type="ORF">C7459_11520</name>
</gene>
<evidence type="ECO:0000259" key="6">
    <source>
        <dbReference type="PROSITE" id="PS51935"/>
    </source>
</evidence>
<dbReference type="InterPro" id="IPR038765">
    <property type="entry name" value="Papain-like_cys_pep_sf"/>
</dbReference>
<dbReference type="SUPFAM" id="SSF55383">
    <property type="entry name" value="Copper amine oxidase, domain N"/>
    <property type="match status" value="1"/>
</dbReference>
<comment type="caution">
    <text evidence="7">The sequence shown here is derived from an EMBL/GenBank/DDBJ whole genome shotgun (WGS) entry which is preliminary data.</text>
</comment>
<dbReference type="GO" id="GO:0008234">
    <property type="term" value="F:cysteine-type peptidase activity"/>
    <property type="evidence" value="ECO:0007669"/>
    <property type="project" value="UniProtKB-KW"/>
</dbReference>
<dbReference type="Gene3D" id="3.30.457.10">
    <property type="entry name" value="Copper amine oxidase-like, N-terminal domain"/>
    <property type="match status" value="1"/>
</dbReference>
<dbReference type="Proteomes" id="UP000245634">
    <property type="component" value="Unassembled WGS sequence"/>
</dbReference>
<reference evidence="7 8" key="1">
    <citation type="submission" date="2018-05" db="EMBL/GenBank/DDBJ databases">
        <title>Genomic Encyclopedia of Type Strains, Phase IV (KMG-IV): sequencing the most valuable type-strain genomes for metagenomic binning, comparative biology and taxonomic classification.</title>
        <authorList>
            <person name="Goeker M."/>
        </authorList>
    </citation>
    <scope>NUCLEOTIDE SEQUENCE [LARGE SCALE GENOMIC DNA]</scope>
    <source>
        <strain evidence="7 8">DSM 18773</strain>
    </source>
</reference>
<keyword evidence="3" id="KW-0378">Hydrolase</keyword>
<dbReference type="InterPro" id="IPR000064">
    <property type="entry name" value="NLP_P60_dom"/>
</dbReference>
<name>A0A316D9F7_9BACL</name>
<keyword evidence="2" id="KW-0645">Protease</keyword>
<evidence type="ECO:0000256" key="1">
    <source>
        <dbReference type="ARBA" id="ARBA00007074"/>
    </source>
</evidence>
<feature type="chain" id="PRO_5016285890" evidence="5">
    <location>
        <begin position="28"/>
        <end position="288"/>
    </location>
</feature>
<dbReference type="Pfam" id="PF07833">
    <property type="entry name" value="Cu_amine_oxidN1"/>
    <property type="match status" value="1"/>
</dbReference>
<keyword evidence="8" id="KW-1185">Reference proteome</keyword>
<evidence type="ECO:0000256" key="4">
    <source>
        <dbReference type="ARBA" id="ARBA00022807"/>
    </source>
</evidence>
<feature type="domain" description="NlpC/P60" evidence="6">
    <location>
        <begin position="167"/>
        <end position="288"/>
    </location>
</feature>
<comment type="similarity">
    <text evidence="1">Belongs to the peptidase C40 family.</text>
</comment>
<dbReference type="Gene3D" id="3.90.1720.10">
    <property type="entry name" value="endopeptidase domain like (from Nostoc punctiforme)"/>
    <property type="match status" value="1"/>
</dbReference>
<keyword evidence="4" id="KW-0788">Thiol protease</keyword>